<evidence type="ECO:0000313" key="2">
    <source>
        <dbReference type="Proteomes" id="UP000532194"/>
    </source>
</evidence>
<dbReference type="GO" id="GO:0001522">
    <property type="term" value="P:pseudouridine synthesis"/>
    <property type="evidence" value="ECO:0007669"/>
    <property type="project" value="InterPro"/>
</dbReference>
<dbReference type="GO" id="GO:0009982">
    <property type="term" value="F:pseudouridine synthase activity"/>
    <property type="evidence" value="ECO:0007669"/>
    <property type="project" value="InterPro"/>
</dbReference>
<proteinExistence type="predicted"/>
<dbReference type="AlphaFoldDB" id="A0A7Y0EPN6"/>
<dbReference type="GO" id="GO:0140098">
    <property type="term" value="F:catalytic activity, acting on RNA"/>
    <property type="evidence" value="ECO:0007669"/>
    <property type="project" value="UniProtKB-ARBA"/>
</dbReference>
<comment type="caution">
    <text evidence="1">The sequence shown here is derived from an EMBL/GenBank/DDBJ whole genome shotgun (WGS) entry which is preliminary data.</text>
</comment>
<accession>A0A7Y0EPN6</accession>
<dbReference type="EMBL" id="JAAIII010000003">
    <property type="protein sequence ID" value="NMM94148.1"/>
    <property type="molecule type" value="Genomic_DNA"/>
</dbReference>
<dbReference type="InterPro" id="IPR020103">
    <property type="entry name" value="PsdUridine_synth_cat_dom_sf"/>
</dbReference>
<dbReference type="SUPFAM" id="SSF55120">
    <property type="entry name" value="Pseudouridine synthase"/>
    <property type="match status" value="1"/>
</dbReference>
<dbReference type="Gene3D" id="3.30.2350.10">
    <property type="entry name" value="Pseudouridine synthase"/>
    <property type="match status" value="1"/>
</dbReference>
<evidence type="ECO:0000313" key="1">
    <source>
        <dbReference type="EMBL" id="NMM94148.1"/>
    </source>
</evidence>
<dbReference type="GO" id="GO:0006396">
    <property type="term" value="P:RNA processing"/>
    <property type="evidence" value="ECO:0007669"/>
    <property type="project" value="UniProtKB-ARBA"/>
</dbReference>
<dbReference type="GO" id="GO:0003723">
    <property type="term" value="F:RNA binding"/>
    <property type="evidence" value="ECO:0007669"/>
    <property type="project" value="InterPro"/>
</dbReference>
<protein>
    <submittedName>
        <fullName evidence="1">RNA pseudouridylate synthase</fullName>
    </submittedName>
</protein>
<name>A0A7Y0EPN6_9BIFI</name>
<sequence>MNSLGLPIVGDDFYPRITERPYDDFTQPLELVARRLEFTDPITGEQRVFISRVLLGIGIGENVS</sequence>
<reference evidence="1 2" key="1">
    <citation type="submission" date="2020-02" db="EMBL/GenBank/DDBJ databases">
        <title>Characterization of phylogenetic diversity of novel bifidobacterial species isolated in Czech ZOOs.</title>
        <authorList>
            <person name="Lugli G.A."/>
            <person name="Vera N.B."/>
            <person name="Ventura M."/>
        </authorList>
    </citation>
    <scope>NUCLEOTIDE SEQUENCE [LARGE SCALE GENOMIC DNA]</scope>
    <source>
        <strain evidence="1 2">DSM 109957</strain>
    </source>
</reference>
<organism evidence="1 2">
    <name type="scientific">Bifidobacterium oedipodis</name>
    <dbReference type="NCBI Taxonomy" id="2675322"/>
    <lineage>
        <taxon>Bacteria</taxon>
        <taxon>Bacillati</taxon>
        <taxon>Actinomycetota</taxon>
        <taxon>Actinomycetes</taxon>
        <taxon>Bifidobacteriales</taxon>
        <taxon>Bifidobacteriaceae</taxon>
        <taxon>Bifidobacterium</taxon>
    </lineage>
</organism>
<gene>
    <name evidence="1" type="ORF">G1C95_1335</name>
</gene>
<keyword evidence="2" id="KW-1185">Reference proteome</keyword>
<dbReference type="Proteomes" id="UP000532194">
    <property type="component" value="Unassembled WGS sequence"/>
</dbReference>